<dbReference type="GO" id="GO:0005634">
    <property type="term" value="C:nucleus"/>
    <property type="evidence" value="ECO:0007669"/>
    <property type="project" value="UniProtKB-SubCell"/>
</dbReference>
<keyword evidence="2 5" id="KW-0238">DNA-binding</keyword>
<evidence type="ECO:0000256" key="1">
    <source>
        <dbReference type="ARBA" id="ARBA00004123"/>
    </source>
</evidence>
<dbReference type="Proteomes" id="UP000015104">
    <property type="component" value="Unassembled WGS sequence"/>
</dbReference>
<evidence type="ECO:0000259" key="7">
    <source>
        <dbReference type="PROSITE" id="PS50071"/>
    </source>
</evidence>
<dbReference type="PROSITE" id="PS00027">
    <property type="entry name" value="HOMEOBOX_1"/>
    <property type="match status" value="1"/>
</dbReference>
<proteinExistence type="predicted"/>
<dbReference type="InterPro" id="IPR020479">
    <property type="entry name" value="HD_metazoa"/>
</dbReference>
<protein>
    <recommendedName>
        <fullName evidence="7">Homeobox domain-containing protein</fullName>
    </recommendedName>
</protein>
<keyword evidence="3 5" id="KW-0371">Homeobox</keyword>
<evidence type="ECO:0000256" key="2">
    <source>
        <dbReference type="ARBA" id="ARBA00023125"/>
    </source>
</evidence>
<dbReference type="GO" id="GO:0000978">
    <property type="term" value="F:RNA polymerase II cis-regulatory region sequence-specific DNA binding"/>
    <property type="evidence" value="ECO:0007669"/>
    <property type="project" value="TreeGrafter"/>
</dbReference>
<dbReference type="PROSITE" id="PS50071">
    <property type="entry name" value="HOMEOBOX_2"/>
    <property type="match status" value="1"/>
</dbReference>
<dbReference type="GO" id="GO:0045944">
    <property type="term" value="P:positive regulation of transcription by RNA polymerase II"/>
    <property type="evidence" value="ECO:0007669"/>
    <property type="project" value="UniProtKB-ARBA"/>
</dbReference>
<dbReference type="EnsemblMetazoa" id="tetur27g01060.1">
    <property type="protein sequence ID" value="tetur27g01060.1"/>
    <property type="gene ID" value="tetur27g01060"/>
</dbReference>
<evidence type="ECO:0000313" key="9">
    <source>
        <dbReference type="Proteomes" id="UP000015104"/>
    </source>
</evidence>
<organism evidence="8 9">
    <name type="scientific">Tetranychus urticae</name>
    <name type="common">Two-spotted spider mite</name>
    <dbReference type="NCBI Taxonomy" id="32264"/>
    <lineage>
        <taxon>Eukaryota</taxon>
        <taxon>Metazoa</taxon>
        <taxon>Ecdysozoa</taxon>
        <taxon>Arthropoda</taxon>
        <taxon>Chelicerata</taxon>
        <taxon>Arachnida</taxon>
        <taxon>Acari</taxon>
        <taxon>Acariformes</taxon>
        <taxon>Trombidiformes</taxon>
        <taxon>Prostigmata</taxon>
        <taxon>Eleutherengona</taxon>
        <taxon>Raphignathae</taxon>
        <taxon>Tetranychoidea</taxon>
        <taxon>Tetranychidae</taxon>
        <taxon>Tetranychus</taxon>
    </lineage>
</organism>
<dbReference type="HOGENOM" id="CLU_1070886_0_0_1"/>
<dbReference type="EMBL" id="CAEY01000714">
    <property type="status" value="NOT_ANNOTATED_CDS"/>
    <property type="molecule type" value="Genomic_DNA"/>
</dbReference>
<evidence type="ECO:0000256" key="5">
    <source>
        <dbReference type="PROSITE-ProRule" id="PRU00108"/>
    </source>
</evidence>
<feature type="domain" description="Homeobox" evidence="7">
    <location>
        <begin position="72"/>
        <end position="132"/>
    </location>
</feature>
<dbReference type="PRINTS" id="PR00024">
    <property type="entry name" value="HOMEOBOX"/>
</dbReference>
<evidence type="ECO:0000256" key="6">
    <source>
        <dbReference type="RuleBase" id="RU000682"/>
    </source>
</evidence>
<keyword evidence="9" id="KW-1185">Reference proteome</keyword>
<dbReference type="Gene3D" id="1.10.10.60">
    <property type="entry name" value="Homeodomain-like"/>
    <property type="match status" value="1"/>
</dbReference>
<reference evidence="8" key="2">
    <citation type="submission" date="2015-06" db="UniProtKB">
        <authorList>
            <consortium name="EnsemblMetazoa"/>
        </authorList>
    </citation>
    <scope>IDENTIFICATION</scope>
</reference>
<dbReference type="STRING" id="32264.T1KYK9"/>
<dbReference type="InterPro" id="IPR001356">
    <property type="entry name" value="HD"/>
</dbReference>
<accession>T1KYK9</accession>
<dbReference type="PANTHER" id="PTHR45664:SF12">
    <property type="entry name" value="PANCREAS_DUODENUM HOMEOBOX PROTEIN 1"/>
    <property type="match status" value="1"/>
</dbReference>
<evidence type="ECO:0000256" key="3">
    <source>
        <dbReference type="ARBA" id="ARBA00023155"/>
    </source>
</evidence>
<dbReference type="eggNOG" id="KOG0489">
    <property type="taxonomic scope" value="Eukaryota"/>
</dbReference>
<evidence type="ECO:0000256" key="4">
    <source>
        <dbReference type="ARBA" id="ARBA00023242"/>
    </source>
</evidence>
<sequence length="260" mass="29081">MRSEWTDNCQIMNKTGSKSFFVDSLLNLSGSTKSAYYCKIGTPSTPTPTVTPVKTISTETGKVPEKTIYDSKGSTRLRTAFTSTQIVHLEREFTRSMYLSRLRRIEIAHYLGLSEKQVKIWFQNRRVKHKKESKFTPNEIYSSHYIPFQHNSSTVNPTSTNQINDNVNMRKLKVKLAAISSSPSSPLEASVSPPTSTIITDQMETHVETLINPEFNDSSMNVTSNQLISSSSCGCGCHKLSSCHKSSTNNDTTNHVQLTN</sequence>
<reference evidence="9" key="1">
    <citation type="submission" date="2011-08" db="EMBL/GenBank/DDBJ databases">
        <authorList>
            <person name="Rombauts S."/>
        </authorList>
    </citation>
    <scope>NUCLEOTIDE SEQUENCE</scope>
    <source>
        <strain evidence="9">London</strain>
    </source>
</reference>
<dbReference type="AlphaFoldDB" id="T1KYK9"/>
<dbReference type="GO" id="GO:0000981">
    <property type="term" value="F:DNA-binding transcription factor activity, RNA polymerase II-specific"/>
    <property type="evidence" value="ECO:0007669"/>
    <property type="project" value="InterPro"/>
</dbReference>
<dbReference type="CDD" id="cd00086">
    <property type="entry name" value="homeodomain"/>
    <property type="match status" value="1"/>
</dbReference>
<feature type="DNA-binding region" description="Homeobox" evidence="5">
    <location>
        <begin position="74"/>
        <end position="133"/>
    </location>
</feature>
<evidence type="ECO:0000313" key="8">
    <source>
        <dbReference type="EnsemblMetazoa" id="tetur27g01060.1"/>
    </source>
</evidence>
<dbReference type="SUPFAM" id="SSF46689">
    <property type="entry name" value="Homeodomain-like"/>
    <property type="match status" value="1"/>
</dbReference>
<dbReference type="InterPro" id="IPR000047">
    <property type="entry name" value="HTH_motif"/>
</dbReference>
<name>T1KYK9_TETUR</name>
<dbReference type="InterPro" id="IPR009057">
    <property type="entry name" value="Homeodomain-like_sf"/>
</dbReference>
<dbReference type="SMART" id="SM00389">
    <property type="entry name" value="HOX"/>
    <property type="match status" value="1"/>
</dbReference>
<dbReference type="Pfam" id="PF00046">
    <property type="entry name" value="Homeodomain"/>
    <property type="match status" value="1"/>
</dbReference>
<dbReference type="PANTHER" id="PTHR45664">
    <property type="entry name" value="PROTEIN ZERKNUELLT 1-RELATED"/>
    <property type="match status" value="1"/>
</dbReference>
<comment type="subcellular location">
    <subcellularLocation>
        <location evidence="1 5 6">Nucleus</location>
    </subcellularLocation>
</comment>
<dbReference type="InterPro" id="IPR017970">
    <property type="entry name" value="Homeobox_CS"/>
</dbReference>
<keyword evidence="4 5" id="KW-0539">Nucleus</keyword>
<dbReference type="PRINTS" id="PR00031">
    <property type="entry name" value="HTHREPRESSR"/>
</dbReference>